<dbReference type="GO" id="GO:0006782">
    <property type="term" value="P:protoporphyrinogen IX biosynthetic process"/>
    <property type="evidence" value="ECO:0007669"/>
    <property type="project" value="UniProtKB-UniPathway"/>
</dbReference>
<feature type="compositionally biased region" description="Low complexity" evidence="1">
    <location>
        <begin position="72"/>
        <end position="84"/>
    </location>
</feature>
<name>A0A7I8JQ49_SPIIN</name>
<dbReference type="GO" id="GO:0004852">
    <property type="term" value="F:uroporphyrinogen-III synthase activity"/>
    <property type="evidence" value="ECO:0007669"/>
    <property type="project" value="InterPro"/>
</dbReference>
<dbReference type="PANTHER" id="PTHR38020:SF1">
    <property type="entry name" value="UROPORPHYRINOGEN-III SYNTHASE"/>
    <property type="match status" value="1"/>
</dbReference>
<dbReference type="PANTHER" id="PTHR38020">
    <property type="entry name" value="UROPORPHYRINOGEN-III SYNTHASE"/>
    <property type="match status" value="1"/>
</dbReference>
<evidence type="ECO:0000313" key="2">
    <source>
        <dbReference type="EMBL" id="CAA2633170.1"/>
    </source>
</evidence>
<dbReference type="Proteomes" id="UP001189122">
    <property type="component" value="Unassembled WGS sequence"/>
</dbReference>
<sequence length="277" mass="28685">MKGPVFRGLPSYLLNVCGGGGGAPPPPLKGRRIAFTAPPVHGARLAELLQVRGAEPLPIPTVFVEPLPPQSPHSAATSPAEAAAPPKPWTPLADSGESFTVGALGKDAELLHHDGFLSKLCRNPHRIRVLVPEIASPDGLVAALGEGSGKKILCPVPAVVGLAEPPVVPEFLQALAAMGWAPARVPAYETRWAGAACAASLLAAPPVDAVVFTSTAEVEGLLKALAAAGWRWRAVAERRPQMLVAAHVDVVGSKFSTFDGVLEALAARWGSPSDPLR</sequence>
<reference evidence="2 3" key="1">
    <citation type="submission" date="2019-12" db="EMBL/GenBank/DDBJ databases">
        <authorList>
            <person name="Scholz U."/>
            <person name="Mascher M."/>
            <person name="Fiebig A."/>
        </authorList>
    </citation>
    <scope>NUCLEOTIDE SEQUENCE</scope>
</reference>
<dbReference type="InterPro" id="IPR036108">
    <property type="entry name" value="4pyrrol_syn_uPrphyn_synt_sf"/>
</dbReference>
<dbReference type="EMBL" id="CACRZD030000016">
    <property type="protein sequence ID" value="CAA6672294.1"/>
    <property type="molecule type" value="Genomic_DNA"/>
</dbReference>
<dbReference type="UniPathway" id="UPA00251">
    <property type="reaction ID" value="UER00320"/>
</dbReference>
<organism evidence="2">
    <name type="scientific">Spirodela intermedia</name>
    <name type="common">Intermediate duckweed</name>
    <dbReference type="NCBI Taxonomy" id="51605"/>
    <lineage>
        <taxon>Eukaryota</taxon>
        <taxon>Viridiplantae</taxon>
        <taxon>Streptophyta</taxon>
        <taxon>Embryophyta</taxon>
        <taxon>Tracheophyta</taxon>
        <taxon>Spermatophyta</taxon>
        <taxon>Magnoliopsida</taxon>
        <taxon>Liliopsida</taxon>
        <taxon>Araceae</taxon>
        <taxon>Lemnoideae</taxon>
        <taxon>Spirodela</taxon>
    </lineage>
</organism>
<dbReference type="SUPFAM" id="SSF69618">
    <property type="entry name" value="HemD-like"/>
    <property type="match status" value="1"/>
</dbReference>
<evidence type="ECO:0000313" key="3">
    <source>
        <dbReference type="Proteomes" id="UP001189122"/>
    </source>
</evidence>
<dbReference type="Gene3D" id="3.40.50.10090">
    <property type="match status" value="1"/>
</dbReference>
<accession>A0A7I8JQ49</accession>
<evidence type="ECO:0000256" key="1">
    <source>
        <dbReference type="SAM" id="MobiDB-lite"/>
    </source>
</evidence>
<dbReference type="AlphaFoldDB" id="A0A7I8JQ49"/>
<gene>
    <name evidence="2" type="ORF">SI7747_16018705</name>
</gene>
<feature type="region of interest" description="Disordered" evidence="1">
    <location>
        <begin position="66"/>
        <end position="92"/>
    </location>
</feature>
<proteinExistence type="predicted"/>
<keyword evidence="3" id="KW-1185">Reference proteome</keyword>
<protein>
    <submittedName>
        <fullName evidence="2">Uncharacterized protein</fullName>
    </submittedName>
</protein>
<dbReference type="EMBL" id="LR743603">
    <property type="protein sequence ID" value="CAA2633170.1"/>
    <property type="molecule type" value="Genomic_DNA"/>
</dbReference>